<name>A0A1E5VTJ9_9POAL</name>
<feature type="coiled-coil region" evidence="1">
    <location>
        <begin position="23"/>
        <end position="54"/>
    </location>
</feature>
<reference evidence="2 3" key="1">
    <citation type="submission" date="2016-09" db="EMBL/GenBank/DDBJ databases">
        <title>The draft genome of Dichanthelium oligosanthes: A C3 panicoid grass species.</title>
        <authorList>
            <person name="Studer A.J."/>
            <person name="Schnable J.C."/>
            <person name="Brutnell T.P."/>
        </authorList>
    </citation>
    <scope>NUCLEOTIDE SEQUENCE [LARGE SCALE GENOMIC DNA]</scope>
    <source>
        <strain evidence="3">cv. Kellogg 1175</strain>
        <tissue evidence="2">Leaf</tissue>
    </source>
</reference>
<sequence length="147" mass="15650">MVVASSLRGASEPTHGAKGSWLVGLLSDDLEDLREELRETLARLDSKRGVLQGQIAAASLGKRRAPRMMAAPGVHVPPPLPPADDHGACCYTRKGAAGAVRRRLRANARGVKEARERMEALLGDLEEALVDARESLALQPGGRRTAA</sequence>
<keyword evidence="1" id="KW-0175">Coiled coil</keyword>
<keyword evidence="3" id="KW-1185">Reference proteome</keyword>
<feature type="coiled-coil region" evidence="1">
    <location>
        <begin position="101"/>
        <end position="135"/>
    </location>
</feature>
<dbReference type="EMBL" id="LWDX02029988">
    <property type="protein sequence ID" value="OEL28448.1"/>
    <property type="molecule type" value="Genomic_DNA"/>
</dbReference>
<dbReference type="OrthoDB" id="691585at2759"/>
<protein>
    <submittedName>
        <fullName evidence="2">Uncharacterized protein</fullName>
    </submittedName>
</protein>
<accession>A0A1E5VTJ9</accession>
<dbReference type="Proteomes" id="UP000095767">
    <property type="component" value="Unassembled WGS sequence"/>
</dbReference>
<organism evidence="2 3">
    <name type="scientific">Dichanthelium oligosanthes</name>
    <dbReference type="NCBI Taxonomy" id="888268"/>
    <lineage>
        <taxon>Eukaryota</taxon>
        <taxon>Viridiplantae</taxon>
        <taxon>Streptophyta</taxon>
        <taxon>Embryophyta</taxon>
        <taxon>Tracheophyta</taxon>
        <taxon>Spermatophyta</taxon>
        <taxon>Magnoliopsida</taxon>
        <taxon>Liliopsida</taxon>
        <taxon>Poales</taxon>
        <taxon>Poaceae</taxon>
        <taxon>PACMAD clade</taxon>
        <taxon>Panicoideae</taxon>
        <taxon>Panicodae</taxon>
        <taxon>Paniceae</taxon>
        <taxon>Dichantheliinae</taxon>
        <taxon>Dichanthelium</taxon>
    </lineage>
</organism>
<evidence type="ECO:0000313" key="3">
    <source>
        <dbReference type="Proteomes" id="UP000095767"/>
    </source>
</evidence>
<evidence type="ECO:0000313" key="2">
    <source>
        <dbReference type="EMBL" id="OEL28448.1"/>
    </source>
</evidence>
<dbReference type="AlphaFoldDB" id="A0A1E5VTJ9"/>
<evidence type="ECO:0000256" key="1">
    <source>
        <dbReference type="SAM" id="Coils"/>
    </source>
</evidence>
<proteinExistence type="predicted"/>
<comment type="caution">
    <text evidence="2">The sequence shown here is derived from an EMBL/GenBank/DDBJ whole genome shotgun (WGS) entry which is preliminary data.</text>
</comment>
<gene>
    <name evidence="2" type="ORF">BAE44_0010533</name>
</gene>